<evidence type="ECO:0000313" key="2">
    <source>
        <dbReference type="EMBL" id="BDT57474.1"/>
    </source>
</evidence>
<keyword evidence="3" id="KW-1185">Reference proteome</keyword>
<sequence length="69" mass="7389">MDFVAGSRKGIQARHADSDRYQQAPVGTVLGQLDARVGQGNDEGAQEQDGRGSDAAEKIATRLLHCHVE</sequence>
<proteinExistence type="predicted"/>
<organism evidence="2 3">
    <name type="scientific">Massilia varians</name>
    <dbReference type="NCBI Taxonomy" id="457921"/>
    <lineage>
        <taxon>Bacteria</taxon>
        <taxon>Pseudomonadati</taxon>
        <taxon>Pseudomonadota</taxon>
        <taxon>Betaproteobacteria</taxon>
        <taxon>Burkholderiales</taxon>
        <taxon>Oxalobacteraceae</taxon>
        <taxon>Telluria group</taxon>
        <taxon>Massilia</taxon>
    </lineage>
</organism>
<evidence type="ECO:0000256" key="1">
    <source>
        <dbReference type="SAM" id="MobiDB-lite"/>
    </source>
</evidence>
<dbReference type="EMBL" id="AP026966">
    <property type="protein sequence ID" value="BDT57474.1"/>
    <property type="molecule type" value="Genomic_DNA"/>
</dbReference>
<accession>A0ABN6T5F9</accession>
<evidence type="ECO:0000313" key="3">
    <source>
        <dbReference type="Proteomes" id="UP001163336"/>
    </source>
</evidence>
<gene>
    <name evidence="2" type="ORF">MasN3_09680</name>
</gene>
<reference evidence="2" key="1">
    <citation type="submission" date="2022-11" db="EMBL/GenBank/DDBJ databases">
        <title>Isolation and characterization of PLA-degrading bacterium Massilia sp. from Antarctic soil.</title>
        <authorList>
            <person name="Sato K."/>
            <person name="Gomez-Fuentes C."/>
            <person name="Ahmad S.A."/>
            <person name="Zulkharnain A."/>
        </authorList>
    </citation>
    <scope>NUCLEOTIDE SEQUENCE</scope>
    <source>
        <strain evidence="2">N-3</strain>
    </source>
</reference>
<dbReference type="Proteomes" id="UP001163336">
    <property type="component" value="Chromosome"/>
</dbReference>
<feature type="region of interest" description="Disordered" evidence="1">
    <location>
        <begin position="1"/>
        <end position="24"/>
    </location>
</feature>
<protein>
    <submittedName>
        <fullName evidence="2">Uncharacterized protein</fullName>
    </submittedName>
</protein>
<name>A0ABN6T5F9_9BURK</name>